<dbReference type="GO" id="GO:0005615">
    <property type="term" value="C:extracellular space"/>
    <property type="evidence" value="ECO:0007669"/>
    <property type="project" value="TreeGrafter"/>
</dbReference>
<dbReference type="Gene3D" id="3.40.720.10">
    <property type="entry name" value="Alkaline Phosphatase, subunit A"/>
    <property type="match status" value="1"/>
</dbReference>
<dbReference type="SUPFAM" id="SSF53649">
    <property type="entry name" value="Alkaline phosphatase-like"/>
    <property type="match status" value="1"/>
</dbReference>
<feature type="transmembrane region" description="Helical" evidence="1">
    <location>
        <begin position="12"/>
        <end position="32"/>
    </location>
</feature>
<dbReference type="OrthoDB" id="413313at2759"/>
<dbReference type="PANTHER" id="PTHR10974:SF1">
    <property type="entry name" value="FI08016P-RELATED"/>
    <property type="match status" value="1"/>
</dbReference>
<evidence type="ECO:0000313" key="2">
    <source>
        <dbReference type="EMBL" id="CAG2249703.1"/>
    </source>
</evidence>
<gene>
    <name evidence="2" type="ORF">MEDL_61453</name>
</gene>
<dbReference type="InterPro" id="IPR004245">
    <property type="entry name" value="DUF229"/>
</dbReference>
<dbReference type="InterPro" id="IPR017850">
    <property type="entry name" value="Alkaline_phosphatase_core_sf"/>
</dbReference>
<keyword evidence="1" id="KW-0472">Membrane</keyword>
<accession>A0A8S3UZI1</accession>
<evidence type="ECO:0000256" key="1">
    <source>
        <dbReference type="SAM" id="Phobius"/>
    </source>
</evidence>
<dbReference type="EMBL" id="CAJPWZ010002981">
    <property type="protein sequence ID" value="CAG2249703.1"/>
    <property type="molecule type" value="Genomic_DNA"/>
</dbReference>
<dbReference type="Proteomes" id="UP000683360">
    <property type="component" value="Unassembled WGS sequence"/>
</dbReference>
<dbReference type="FunFam" id="3.40.720.10:FF:000017">
    <property type="entry name" value="Predicted protein"/>
    <property type="match status" value="1"/>
</dbReference>
<organism evidence="2 3">
    <name type="scientific">Mytilus edulis</name>
    <name type="common">Blue mussel</name>
    <dbReference type="NCBI Taxonomy" id="6550"/>
    <lineage>
        <taxon>Eukaryota</taxon>
        <taxon>Metazoa</taxon>
        <taxon>Spiralia</taxon>
        <taxon>Lophotrochozoa</taxon>
        <taxon>Mollusca</taxon>
        <taxon>Bivalvia</taxon>
        <taxon>Autobranchia</taxon>
        <taxon>Pteriomorphia</taxon>
        <taxon>Mytilida</taxon>
        <taxon>Mytiloidea</taxon>
        <taxon>Mytilidae</taxon>
        <taxon>Mytilinae</taxon>
        <taxon>Mytilus</taxon>
    </lineage>
</organism>
<name>A0A8S3UZI1_MYTED</name>
<keyword evidence="3" id="KW-1185">Reference proteome</keyword>
<keyword evidence="1" id="KW-0812">Transmembrane</keyword>
<sequence length="542" mass="63227">MIRLFRIVGRKYVLYLCVSVCVWVGFLIGTTLKINTKKAYTFREQEYVSRCNLEVLSKFNNNTDFLVESEVCKIPRVNPFDPSIKEFLPDDPQISVCDNSNVFTYVDNNNLYINFTKSRNQVEYCSYKPIYYISNSFKLGKVSGHFNKSVRVTDEFIKVQCYDAFNKVIAKNFHTVFVKKNPIKKASDLRNDVVQMKNIPNMDNHRETRLNVLLIMIESTSRINSVRYLRKTRKYLLETLNATELLGYNKVAENTRPNMAALLTGDFIENSSCFKDSEGIDKCPFIWKEFSKLGYTTHYGQDTFYSVGKPGFKLQPTDYYDQPFHDAYQQGTKHIFDFCFNGKSSSEYVNARMFNLVSNLKDNPFFSLSMHIRMTHDSVTRAVTIDKLISKTLQRLHKNSLLNNTFLALFGDHGIRSGKVRPTFIGQLEERLPMMLMYVPPWFKNKYCSYFKNLRTNARRLTTHFDTHSTLLHLLDLDNNHHGIKTYRQKGISLFKEIPRNRSCQDAHIPSKWCACNFRLKKKKNISNCSHCIYLISSYVSN</sequence>
<keyword evidence="1" id="KW-1133">Transmembrane helix</keyword>
<protein>
    <submittedName>
        <fullName evidence="2">Uncharacterized protein</fullName>
    </submittedName>
</protein>
<proteinExistence type="predicted"/>
<evidence type="ECO:0000313" key="3">
    <source>
        <dbReference type="Proteomes" id="UP000683360"/>
    </source>
</evidence>
<dbReference type="AlphaFoldDB" id="A0A8S3UZI1"/>
<dbReference type="CDD" id="cd16021">
    <property type="entry name" value="ALP_like"/>
    <property type="match status" value="1"/>
</dbReference>
<dbReference type="Pfam" id="PF02995">
    <property type="entry name" value="DUF229"/>
    <property type="match status" value="1"/>
</dbReference>
<comment type="caution">
    <text evidence="2">The sequence shown here is derived from an EMBL/GenBank/DDBJ whole genome shotgun (WGS) entry which is preliminary data.</text>
</comment>
<reference evidence="2" key="1">
    <citation type="submission" date="2021-03" db="EMBL/GenBank/DDBJ databases">
        <authorList>
            <person name="Bekaert M."/>
        </authorList>
    </citation>
    <scope>NUCLEOTIDE SEQUENCE</scope>
</reference>
<dbReference type="PANTHER" id="PTHR10974">
    <property type="entry name" value="FI08016P-RELATED"/>
    <property type="match status" value="1"/>
</dbReference>